<reference evidence="1 2" key="1">
    <citation type="submission" date="2016-10" db="EMBL/GenBank/DDBJ databases">
        <authorList>
            <person name="Varghese N."/>
            <person name="Submissions S."/>
        </authorList>
    </citation>
    <scope>NUCLEOTIDE SEQUENCE [LARGE SCALE GENOMIC DNA]</scope>
    <source>
        <strain evidence="1 2">CGMCC 1.7734</strain>
    </source>
</reference>
<organism evidence="1 2">
    <name type="scientific">Virgibacillus subterraneus</name>
    <dbReference type="NCBI Taxonomy" id="621109"/>
    <lineage>
        <taxon>Bacteria</taxon>
        <taxon>Bacillati</taxon>
        <taxon>Bacillota</taxon>
        <taxon>Bacilli</taxon>
        <taxon>Bacillales</taxon>
        <taxon>Bacillaceae</taxon>
        <taxon>Virgibacillus</taxon>
    </lineage>
</organism>
<accession>A0A1H9G169</accession>
<evidence type="ECO:0000313" key="1">
    <source>
        <dbReference type="EMBL" id="SEQ43673.1"/>
    </source>
</evidence>
<proteinExistence type="predicted"/>
<comment type="caution">
    <text evidence="1">The sequence shown here is derived from an EMBL/GenBank/DDBJ whole genome shotgun (WGS) entry which is preliminary data.</text>
</comment>
<gene>
    <name evidence="1" type="ORF">SAMN05216232_2408</name>
</gene>
<dbReference type="Proteomes" id="UP000198733">
    <property type="component" value="Unassembled WGS sequence"/>
</dbReference>
<dbReference type="EMBL" id="FOEH01000003">
    <property type="protein sequence ID" value="SEQ43673.1"/>
    <property type="molecule type" value="Genomic_DNA"/>
</dbReference>
<evidence type="ECO:0008006" key="3">
    <source>
        <dbReference type="Google" id="ProtNLM"/>
    </source>
</evidence>
<dbReference type="RefSeq" id="WP_092504540.1">
    <property type="nucleotide sequence ID" value="NZ_FOEH01000003.1"/>
</dbReference>
<protein>
    <recommendedName>
        <fullName evidence="3">NAD(P)-binding domain-containing protein</fullName>
    </recommendedName>
</protein>
<evidence type="ECO:0000313" key="2">
    <source>
        <dbReference type="Proteomes" id="UP000198733"/>
    </source>
</evidence>
<keyword evidence="2" id="KW-1185">Reference proteome</keyword>
<sequence length="189" mass="22227">MLFLVENCFQWVGFHIVNCLLENGYKVDGIDDLSSDKKKHLSMFVGRNSSFQHISSSERDATYDSSIKITENQLDLTLQQNTSHLIKLPILFGEWMPMKINGMYHHNSFIPFDSDIFLNEAIYIGDFMKSLTQWIKSSQLPEILEVKSINNKQSEEIKLENSVYIRNNRTIEENLKMVIKHYEKFEDFY</sequence>
<name>A0A1H9G169_9BACI</name>